<organism evidence="1">
    <name type="scientific">Rhizophora mucronata</name>
    <name type="common">Asiatic mangrove</name>
    <dbReference type="NCBI Taxonomy" id="61149"/>
    <lineage>
        <taxon>Eukaryota</taxon>
        <taxon>Viridiplantae</taxon>
        <taxon>Streptophyta</taxon>
        <taxon>Embryophyta</taxon>
        <taxon>Tracheophyta</taxon>
        <taxon>Spermatophyta</taxon>
        <taxon>Magnoliopsida</taxon>
        <taxon>eudicotyledons</taxon>
        <taxon>Gunneridae</taxon>
        <taxon>Pentapetalae</taxon>
        <taxon>rosids</taxon>
        <taxon>fabids</taxon>
        <taxon>Malpighiales</taxon>
        <taxon>Rhizophoraceae</taxon>
        <taxon>Rhizophora</taxon>
    </lineage>
</organism>
<protein>
    <submittedName>
        <fullName evidence="1">Uncharacterized protein</fullName>
    </submittedName>
</protein>
<dbReference type="EMBL" id="GGEC01085571">
    <property type="protein sequence ID" value="MBX66055.1"/>
    <property type="molecule type" value="Transcribed_RNA"/>
</dbReference>
<evidence type="ECO:0000313" key="1">
    <source>
        <dbReference type="EMBL" id="MBX66055.1"/>
    </source>
</evidence>
<accession>A0A2P2QGN9</accession>
<sequence length="40" mass="4433">MVMLKSDMATLFQSGNLGLNSISLLWRTPMLTVTMAYLAL</sequence>
<reference evidence="1" key="1">
    <citation type="submission" date="2018-02" db="EMBL/GenBank/DDBJ databases">
        <title>Rhizophora mucronata_Transcriptome.</title>
        <authorList>
            <person name="Meera S.P."/>
            <person name="Sreeshan A."/>
            <person name="Augustine A."/>
        </authorList>
    </citation>
    <scope>NUCLEOTIDE SEQUENCE</scope>
    <source>
        <tissue evidence="1">Leaf</tissue>
    </source>
</reference>
<proteinExistence type="predicted"/>
<name>A0A2P2QGN9_RHIMU</name>
<dbReference type="AlphaFoldDB" id="A0A2P2QGN9"/>